<sequence>MTPRPGDVLIVDKHASVQFAAGRGLVFRVISVSRQPTYVGWTWLTGYVLDEAGNAKERREIFVRTDGLRCVRPGGPRTGNSR</sequence>
<name>A0ABV8J8M2_9ACTN</name>
<reference evidence="2" key="1">
    <citation type="journal article" date="2019" name="Int. J. Syst. Evol. Microbiol.">
        <title>The Global Catalogue of Microorganisms (GCM) 10K type strain sequencing project: providing services to taxonomists for standard genome sequencing and annotation.</title>
        <authorList>
            <consortium name="The Broad Institute Genomics Platform"/>
            <consortium name="The Broad Institute Genome Sequencing Center for Infectious Disease"/>
            <person name="Wu L."/>
            <person name="Ma J."/>
        </authorList>
    </citation>
    <scope>NUCLEOTIDE SEQUENCE [LARGE SCALE GENOMIC DNA]</scope>
    <source>
        <strain evidence="2">TBRC 5832</strain>
    </source>
</reference>
<protein>
    <recommendedName>
        <fullName evidence="3">S26 family signal peptidase</fullName>
    </recommendedName>
</protein>
<dbReference type="RefSeq" id="WP_378073773.1">
    <property type="nucleotide sequence ID" value="NZ_JBHSBL010000045.1"/>
</dbReference>
<dbReference type="EMBL" id="JBHSBL010000045">
    <property type="protein sequence ID" value="MFC4072857.1"/>
    <property type="molecule type" value="Genomic_DNA"/>
</dbReference>
<dbReference type="Proteomes" id="UP001595867">
    <property type="component" value="Unassembled WGS sequence"/>
</dbReference>
<keyword evidence="2" id="KW-1185">Reference proteome</keyword>
<evidence type="ECO:0000313" key="2">
    <source>
        <dbReference type="Proteomes" id="UP001595867"/>
    </source>
</evidence>
<proteinExistence type="predicted"/>
<accession>A0ABV8J8M2</accession>
<comment type="caution">
    <text evidence="1">The sequence shown here is derived from an EMBL/GenBank/DDBJ whole genome shotgun (WGS) entry which is preliminary data.</text>
</comment>
<organism evidence="1 2">
    <name type="scientific">Actinoplanes subglobosus</name>
    <dbReference type="NCBI Taxonomy" id="1547892"/>
    <lineage>
        <taxon>Bacteria</taxon>
        <taxon>Bacillati</taxon>
        <taxon>Actinomycetota</taxon>
        <taxon>Actinomycetes</taxon>
        <taxon>Micromonosporales</taxon>
        <taxon>Micromonosporaceae</taxon>
        <taxon>Actinoplanes</taxon>
    </lineage>
</organism>
<gene>
    <name evidence="1" type="ORF">ACFO0C_48660</name>
</gene>
<evidence type="ECO:0008006" key="3">
    <source>
        <dbReference type="Google" id="ProtNLM"/>
    </source>
</evidence>
<evidence type="ECO:0000313" key="1">
    <source>
        <dbReference type="EMBL" id="MFC4072857.1"/>
    </source>
</evidence>